<reference evidence="1" key="1">
    <citation type="submission" date="2023-03" db="EMBL/GenBank/DDBJ databases">
        <title>Massive genome expansion in bonnet fungi (Mycena s.s.) driven by repeated elements and novel gene families across ecological guilds.</title>
        <authorList>
            <consortium name="Lawrence Berkeley National Laboratory"/>
            <person name="Harder C.B."/>
            <person name="Miyauchi S."/>
            <person name="Viragh M."/>
            <person name="Kuo A."/>
            <person name="Thoen E."/>
            <person name="Andreopoulos B."/>
            <person name="Lu D."/>
            <person name="Skrede I."/>
            <person name="Drula E."/>
            <person name="Henrissat B."/>
            <person name="Morin E."/>
            <person name="Kohler A."/>
            <person name="Barry K."/>
            <person name="LaButti K."/>
            <person name="Morin E."/>
            <person name="Salamov A."/>
            <person name="Lipzen A."/>
            <person name="Mereny Z."/>
            <person name="Hegedus B."/>
            <person name="Baldrian P."/>
            <person name="Stursova M."/>
            <person name="Weitz H."/>
            <person name="Taylor A."/>
            <person name="Grigoriev I.V."/>
            <person name="Nagy L.G."/>
            <person name="Martin F."/>
            <person name="Kauserud H."/>
        </authorList>
    </citation>
    <scope>NUCLEOTIDE SEQUENCE</scope>
    <source>
        <strain evidence="1">CBHHK067</strain>
    </source>
</reference>
<evidence type="ECO:0000313" key="2">
    <source>
        <dbReference type="Proteomes" id="UP001221757"/>
    </source>
</evidence>
<dbReference type="EMBL" id="JARKIE010000006">
    <property type="protein sequence ID" value="KAJ7706949.1"/>
    <property type="molecule type" value="Genomic_DNA"/>
</dbReference>
<dbReference type="SUPFAM" id="SSF52047">
    <property type="entry name" value="RNI-like"/>
    <property type="match status" value="1"/>
</dbReference>
<organism evidence="1 2">
    <name type="scientific">Mycena rosella</name>
    <name type="common">Pink bonnet</name>
    <name type="synonym">Agaricus rosellus</name>
    <dbReference type="NCBI Taxonomy" id="1033263"/>
    <lineage>
        <taxon>Eukaryota</taxon>
        <taxon>Fungi</taxon>
        <taxon>Dikarya</taxon>
        <taxon>Basidiomycota</taxon>
        <taxon>Agaricomycotina</taxon>
        <taxon>Agaricomycetes</taxon>
        <taxon>Agaricomycetidae</taxon>
        <taxon>Agaricales</taxon>
        <taxon>Marasmiineae</taxon>
        <taxon>Mycenaceae</taxon>
        <taxon>Mycena</taxon>
    </lineage>
</organism>
<dbReference type="Proteomes" id="UP001221757">
    <property type="component" value="Unassembled WGS sequence"/>
</dbReference>
<keyword evidence="2" id="KW-1185">Reference proteome</keyword>
<sequence length="379" mass="42738">MHMYEMGTWGKVIELIRSWLSRARKAPLSLRLVSNPEGMWGSDDSARSILQIALDLSPQCRNIEVDLTPTLAELFLPLHGTFPLLEKLTIDVLDDFPSPLSFRDAPKLRQFSAPMYYPTHHSSVQLPWHQITTFRISSIQFSDCLAILRDGTNVVDATFDVEADDSDRLSVQPISVPPLIHLLSLTVVGSEESGQLPTDLLHFLTAPALKNLTLDFCHVGDLDISPFILFVSRSSIRLHTLSLSLELTPDAIIQCLQVLPSLAYLKMAITPLLDIQFFPLLNHVEALFRAFTGNHTFLPNLESLHIILTDLVVVSATVFELLHWRWTATGITRLRSFQLAHKYDAPLLDKIVNSSWEFRRLAAEGMDLYFGLLRPVVDH</sequence>
<proteinExistence type="predicted"/>
<dbReference type="AlphaFoldDB" id="A0AAD7M9I7"/>
<name>A0AAD7M9I7_MYCRO</name>
<gene>
    <name evidence="1" type="ORF">B0H17DRAFT_1034919</name>
</gene>
<comment type="caution">
    <text evidence="1">The sequence shown here is derived from an EMBL/GenBank/DDBJ whole genome shotgun (WGS) entry which is preliminary data.</text>
</comment>
<evidence type="ECO:0000313" key="1">
    <source>
        <dbReference type="EMBL" id="KAJ7706949.1"/>
    </source>
</evidence>
<accession>A0AAD7M9I7</accession>
<evidence type="ECO:0008006" key="3">
    <source>
        <dbReference type="Google" id="ProtNLM"/>
    </source>
</evidence>
<protein>
    <recommendedName>
        <fullName evidence="3">F-box domain-containing protein</fullName>
    </recommendedName>
</protein>